<dbReference type="Proteomes" id="UP001042704">
    <property type="component" value="Chromosome"/>
</dbReference>
<protein>
    <submittedName>
        <fullName evidence="1">Uncharacterized protein</fullName>
    </submittedName>
</protein>
<organism evidence="1 2">
    <name type="scientific">Methanofollis aquaemaris</name>
    <dbReference type="NCBI Taxonomy" id="126734"/>
    <lineage>
        <taxon>Archaea</taxon>
        <taxon>Methanobacteriati</taxon>
        <taxon>Methanobacteriota</taxon>
        <taxon>Stenosarchaea group</taxon>
        <taxon>Methanomicrobia</taxon>
        <taxon>Methanomicrobiales</taxon>
        <taxon>Methanomicrobiaceae</taxon>
        <taxon>Methanofollis</taxon>
    </lineage>
</organism>
<keyword evidence="2" id="KW-1185">Reference proteome</keyword>
<name>A0A8A3S6J8_9EURY</name>
<accession>A0A8A3S6J8</accession>
<sequence>MTNRVSVLMLLCLCISMLGAGCTSPQGPQPTPTPMVTPDATTPVPAVESPVLIVDPRLDEMTITLDAVEREDGQGVILKLKVDPKGAAISRDGADILTTFFAYNSADKPAGYAPASADNVRSAMIPYRSIFFTVYDASVEFTTDLPRDSEIKGLDISQDYVYGAVVWIRD</sequence>
<evidence type="ECO:0000313" key="1">
    <source>
        <dbReference type="EMBL" id="QSZ67672.1"/>
    </source>
</evidence>
<dbReference type="EMBL" id="CP036172">
    <property type="protein sequence ID" value="QSZ67672.1"/>
    <property type="molecule type" value="Genomic_DNA"/>
</dbReference>
<dbReference type="PROSITE" id="PS51257">
    <property type="entry name" value="PROKAR_LIPOPROTEIN"/>
    <property type="match status" value="1"/>
</dbReference>
<evidence type="ECO:0000313" key="2">
    <source>
        <dbReference type="Proteomes" id="UP001042704"/>
    </source>
</evidence>
<dbReference type="GeneID" id="76424546"/>
<proteinExistence type="predicted"/>
<gene>
    <name evidence="1" type="ORF">RJ40_09215</name>
</gene>
<dbReference type="AlphaFoldDB" id="A0A8A3S6J8"/>
<dbReference type="RefSeq" id="WP_265580581.1">
    <property type="nucleotide sequence ID" value="NZ_CP036172.1"/>
</dbReference>
<dbReference type="KEGG" id="maqe:RJ40_09215"/>
<reference evidence="1" key="2">
    <citation type="submission" date="2019-02" db="EMBL/GenBank/DDBJ databases">
        <authorList>
            <person name="Chen S.-C."/>
            <person name="Chien H.-H."/>
            <person name="Lai M.-C."/>
        </authorList>
    </citation>
    <scope>NUCLEOTIDE SEQUENCE</scope>
    <source>
        <strain evidence="1">N2F9704</strain>
    </source>
</reference>
<reference evidence="1" key="1">
    <citation type="journal article" date="2001" name="Int. J. Syst. Evol. Microbiol.">
        <title>Methanofollis aquaemaris sp. nov., a methanogen isolated from an aquaculture fish pond.</title>
        <authorList>
            <person name="Lai M.C."/>
            <person name="Chen S.C."/>
        </authorList>
    </citation>
    <scope>NUCLEOTIDE SEQUENCE</scope>
    <source>
        <strain evidence="1">N2F9704</strain>
    </source>
</reference>